<dbReference type="Proteomes" id="UP000077051">
    <property type="component" value="Unassembled WGS sequence"/>
</dbReference>
<organism evidence="1 2">
    <name type="scientific">Mucor lusitanicus CBS 277.49</name>
    <dbReference type="NCBI Taxonomy" id="747725"/>
    <lineage>
        <taxon>Eukaryota</taxon>
        <taxon>Fungi</taxon>
        <taxon>Fungi incertae sedis</taxon>
        <taxon>Mucoromycota</taxon>
        <taxon>Mucoromycotina</taxon>
        <taxon>Mucoromycetes</taxon>
        <taxon>Mucorales</taxon>
        <taxon>Mucorineae</taxon>
        <taxon>Mucoraceae</taxon>
        <taxon>Mucor</taxon>
    </lineage>
</organism>
<accession>A0A168PRW8</accession>
<protein>
    <submittedName>
        <fullName evidence="1">Uncharacterized protein</fullName>
    </submittedName>
</protein>
<sequence>MEPIYYLERKAKLSLVGNREVYQNCCHARWSLLKQMNAVGILWDLRQTVVNCCY</sequence>
<keyword evidence="2" id="KW-1185">Reference proteome</keyword>
<reference evidence="1 2" key="1">
    <citation type="submission" date="2015-06" db="EMBL/GenBank/DDBJ databases">
        <title>Expansion of signal transduction pathways in fungi by whole-genome duplication.</title>
        <authorList>
            <consortium name="DOE Joint Genome Institute"/>
            <person name="Corrochano L.M."/>
            <person name="Kuo A."/>
            <person name="Marcet-Houben M."/>
            <person name="Polaino S."/>
            <person name="Salamov A."/>
            <person name="Villalobos J.M."/>
            <person name="Alvarez M.I."/>
            <person name="Avalos J."/>
            <person name="Benito E.P."/>
            <person name="Benoit I."/>
            <person name="Burger G."/>
            <person name="Camino L.P."/>
            <person name="Canovas D."/>
            <person name="Cerda-Olmedo E."/>
            <person name="Cheng J.-F."/>
            <person name="Dominguez A."/>
            <person name="Elias M."/>
            <person name="Eslava A.P."/>
            <person name="Glaser F."/>
            <person name="Grimwood J."/>
            <person name="Gutierrez G."/>
            <person name="Heitman J."/>
            <person name="Henrissat B."/>
            <person name="Iturriaga E.A."/>
            <person name="Lang B.F."/>
            <person name="Lavin J.L."/>
            <person name="Lee S."/>
            <person name="Li W."/>
            <person name="Lindquist E."/>
            <person name="Lopez-Garcia S."/>
            <person name="Luque E.M."/>
            <person name="Marcos A.T."/>
            <person name="Martin J."/>
            <person name="Mccluskey K."/>
            <person name="Medina H.R."/>
            <person name="Miralles-Duran A."/>
            <person name="Miyazaki A."/>
            <person name="Munoz-Torres E."/>
            <person name="Oguiza J.A."/>
            <person name="Ohm R."/>
            <person name="Olmedo M."/>
            <person name="Orejas M."/>
            <person name="Ortiz-Castellanos L."/>
            <person name="Pisabarro A.G."/>
            <person name="Rodriguez-Romero J."/>
            <person name="Ruiz-Herrera J."/>
            <person name="Ruiz-Vazquez R."/>
            <person name="Sanz C."/>
            <person name="Schackwitz W."/>
            <person name="Schmutz J."/>
            <person name="Shahriari M."/>
            <person name="Shelest E."/>
            <person name="Silva-Franco F."/>
            <person name="Soanes D."/>
            <person name="Syed K."/>
            <person name="Tagua V.G."/>
            <person name="Talbot N.J."/>
            <person name="Thon M."/>
            <person name="De Vries R.P."/>
            <person name="Wiebenga A."/>
            <person name="Yadav J.S."/>
            <person name="Braun E.L."/>
            <person name="Baker S."/>
            <person name="Garre V."/>
            <person name="Horwitz B."/>
            <person name="Torres-Martinez S."/>
            <person name="Idnurm A."/>
            <person name="Herrera-Estrella A."/>
            <person name="Gabaldon T."/>
            <person name="Grigoriev I.V."/>
        </authorList>
    </citation>
    <scope>NUCLEOTIDE SEQUENCE [LARGE SCALE GENOMIC DNA]</scope>
    <source>
        <strain evidence="1 2">CBS 277.49</strain>
    </source>
</reference>
<dbReference type="VEuPathDB" id="FungiDB:MUCCIDRAFT_154840"/>
<evidence type="ECO:0000313" key="2">
    <source>
        <dbReference type="Proteomes" id="UP000077051"/>
    </source>
</evidence>
<name>A0A168PRW8_MUCCL</name>
<dbReference type="EMBL" id="AMYB01000001">
    <property type="protein sequence ID" value="OAD08124.1"/>
    <property type="molecule type" value="Genomic_DNA"/>
</dbReference>
<comment type="caution">
    <text evidence="1">The sequence shown here is derived from an EMBL/GenBank/DDBJ whole genome shotgun (WGS) entry which is preliminary data.</text>
</comment>
<dbReference type="AlphaFoldDB" id="A0A168PRW8"/>
<proteinExistence type="predicted"/>
<gene>
    <name evidence="1" type="ORF">MUCCIDRAFT_154840</name>
</gene>
<evidence type="ECO:0000313" key="1">
    <source>
        <dbReference type="EMBL" id="OAD08124.1"/>
    </source>
</evidence>